<evidence type="ECO:0000259" key="9">
    <source>
        <dbReference type="Pfam" id="PF21467"/>
    </source>
</evidence>
<evidence type="ECO:0000256" key="4">
    <source>
        <dbReference type="PIRSR" id="PIRSR006336-1"/>
    </source>
</evidence>
<keyword evidence="3 5" id="KW-0326">Glycosidase</keyword>
<dbReference type="EMBL" id="OU896718">
    <property type="protein sequence ID" value="CAH1119264.1"/>
    <property type="molecule type" value="Genomic_DNA"/>
</dbReference>
<evidence type="ECO:0000256" key="6">
    <source>
        <dbReference type="RuleBase" id="RU003679"/>
    </source>
</evidence>
<dbReference type="Pfam" id="PF21317">
    <property type="entry name" value="BetaGal_ABD_1"/>
    <property type="match status" value="1"/>
</dbReference>
<dbReference type="InterPro" id="IPR026283">
    <property type="entry name" value="B-gal_1-like"/>
</dbReference>
<dbReference type="GO" id="GO:0005975">
    <property type="term" value="P:carbohydrate metabolic process"/>
    <property type="evidence" value="ECO:0007669"/>
    <property type="project" value="InterPro"/>
</dbReference>
<dbReference type="InterPro" id="IPR017853">
    <property type="entry name" value="GH"/>
</dbReference>
<dbReference type="PANTHER" id="PTHR23421">
    <property type="entry name" value="BETA-GALACTOSIDASE RELATED"/>
    <property type="match status" value="1"/>
</dbReference>
<dbReference type="PROSITE" id="PS01182">
    <property type="entry name" value="GLYCOSYL_HYDROL_F35"/>
    <property type="match status" value="1"/>
</dbReference>
<comment type="similarity">
    <text evidence="1 6">Belongs to the glycosyl hydrolase 35 family.</text>
</comment>
<dbReference type="InterPro" id="IPR048912">
    <property type="entry name" value="BetaGal1-like_ABD1"/>
</dbReference>
<evidence type="ECO:0000256" key="5">
    <source>
        <dbReference type="RuleBase" id="RU000675"/>
    </source>
</evidence>
<gene>
    <name evidence="10" type="ORF">PHAECO_LOCUS2804</name>
</gene>
<dbReference type="SUPFAM" id="SSF51445">
    <property type="entry name" value="(Trans)glycosidases"/>
    <property type="match status" value="1"/>
</dbReference>
<dbReference type="AlphaFoldDB" id="A0A9P0DFF0"/>
<name>A0A9P0DFF0_PHACE</name>
<keyword evidence="11" id="KW-1185">Reference proteome</keyword>
<dbReference type="OrthoDB" id="1657402at2759"/>
<feature type="domain" description="Beta-galactosidase galactose-binding" evidence="9">
    <location>
        <begin position="566"/>
        <end position="619"/>
    </location>
</feature>
<evidence type="ECO:0000259" key="7">
    <source>
        <dbReference type="Pfam" id="PF01301"/>
    </source>
</evidence>
<dbReference type="InterPro" id="IPR019801">
    <property type="entry name" value="Glyco_hydro_35_CS"/>
</dbReference>
<proteinExistence type="inferred from homology"/>
<dbReference type="InterPro" id="IPR031330">
    <property type="entry name" value="Gly_Hdrlase_35_cat"/>
</dbReference>
<dbReference type="InterPro" id="IPR048913">
    <property type="entry name" value="BetaGal_gal-bd"/>
</dbReference>
<dbReference type="FunFam" id="2.60.120.260:FF:000049">
    <property type="entry name" value="Beta-galactosidase"/>
    <property type="match status" value="1"/>
</dbReference>
<dbReference type="SUPFAM" id="SSF49785">
    <property type="entry name" value="Galactose-binding domain-like"/>
    <property type="match status" value="1"/>
</dbReference>
<dbReference type="Gene3D" id="3.20.20.80">
    <property type="entry name" value="Glycosidases"/>
    <property type="match status" value="1"/>
</dbReference>
<dbReference type="GO" id="GO:0004565">
    <property type="term" value="F:beta-galactosidase activity"/>
    <property type="evidence" value="ECO:0007669"/>
    <property type="project" value="UniProtKB-EC"/>
</dbReference>
<keyword evidence="2 5" id="KW-0378">Hydrolase</keyword>
<comment type="catalytic activity">
    <reaction evidence="5">
        <text>Hydrolysis of terminal non-reducing beta-D-galactose residues in beta-D-galactosides.</text>
        <dbReference type="EC" id="3.2.1.23"/>
    </reaction>
</comment>
<protein>
    <recommendedName>
        <fullName evidence="5">Beta-galactosidase</fullName>
        <ecNumber evidence="5">3.2.1.23</ecNumber>
    </recommendedName>
</protein>
<dbReference type="Pfam" id="PF01301">
    <property type="entry name" value="Glyco_hydro_35"/>
    <property type="match status" value="1"/>
</dbReference>
<evidence type="ECO:0000313" key="10">
    <source>
        <dbReference type="EMBL" id="CAH1119264.1"/>
    </source>
</evidence>
<feature type="active site" description="Nucleophile" evidence="4">
    <location>
        <position position="265"/>
    </location>
</feature>
<dbReference type="InterPro" id="IPR001944">
    <property type="entry name" value="Glycoside_Hdrlase_35"/>
</dbReference>
<accession>A0A9P0DFF0</accession>
<reference evidence="10" key="1">
    <citation type="submission" date="2022-01" db="EMBL/GenBank/DDBJ databases">
        <authorList>
            <person name="King R."/>
        </authorList>
    </citation>
    <scope>NUCLEOTIDE SEQUENCE</scope>
</reference>
<feature type="active site" description="Proton donor" evidence="4">
    <location>
        <position position="181"/>
    </location>
</feature>
<sequence>MATLPTLYEYYTGGGITQGLSVDQPYFTLNNKNFTLYGGSTHYFRVHSDYWRDRLRKMRAAGLNTVETYVPWNLHEPEPGKYEFGAGGTDMQEFLDIERFLKTAQEEDLFVILRPGPYICSEFENGGLPSWLTRKKGIHVRTSDERFMEHVRRYFTTLLTLLTAFQFTKGGPIIAVQIENEYGSTDNPTGNPPFKPDKVYIEQLRQLMITNNIKELLFTSDNPTLHGDLGTLPSLFQTGNFNSDTEANFKKLKELQFNKPSMAMEYWPGWFDLWSENHYIGDVLGYANVYDDILKYPASVNLYMFHGGTNYGFLNGAIMRSLVQSSYQPVTTSYDYDAPLTESGDYTLKYSLLKYLLNKYNPIKTKLPDMPVSSGPKAYPTLKVKYSLSYEDIVAQAPQTIDSENLVAMEDLPIHDNTGQKYGYIIYRKESITINKGSTLRIKGYVFDSLNVYVNNKLITRNVVDLDGFGYWRLKDGNISLSSDEKIENATIDLVVCNMGRHHYGLVNPIEQLKGLWQGVLLDDEEIVNWKIMPLEFSRTWNNNLVGWRESDSSESPSVSAGLNKFELELEEKHDTYIDMSGWNKGIVIVNGFVLGRYWKVGPQQSLYLPAPLLKIGNNEIIVFEEFFPKTELAFSKVPIYFNNMTNELA</sequence>
<dbReference type="PRINTS" id="PR00742">
    <property type="entry name" value="GLHYDRLASE35"/>
</dbReference>
<dbReference type="Gene3D" id="2.60.120.260">
    <property type="entry name" value="Galactose-binding domain-like"/>
    <property type="match status" value="2"/>
</dbReference>
<evidence type="ECO:0000256" key="2">
    <source>
        <dbReference type="ARBA" id="ARBA00022801"/>
    </source>
</evidence>
<feature type="domain" description="Glycoside hydrolase 35 catalytic" evidence="7">
    <location>
        <begin position="27"/>
        <end position="359"/>
    </location>
</feature>
<organism evidence="10 11">
    <name type="scientific">Phaedon cochleariae</name>
    <name type="common">Mustard beetle</name>
    <dbReference type="NCBI Taxonomy" id="80249"/>
    <lineage>
        <taxon>Eukaryota</taxon>
        <taxon>Metazoa</taxon>
        <taxon>Ecdysozoa</taxon>
        <taxon>Arthropoda</taxon>
        <taxon>Hexapoda</taxon>
        <taxon>Insecta</taxon>
        <taxon>Pterygota</taxon>
        <taxon>Neoptera</taxon>
        <taxon>Endopterygota</taxon>
        <taxon>Coleoptera</taxon>
        <taxon>Polyphaga</taxon>
        <taxon>Cucujiformia</taxon>
        <taxon>Chrysomeloidea</taxon>
        <taxon>Chrysomelidae</taxon>
        <taxon>Chrysomelinae</taxon>
        <taxon>Chrysomelini</taxon>
        <taxon>Phaedon</taxon>
    </lineage>
</organism>
<dbReference type="Pfam" id="PF21467">
    <property type="entry name" value="BetaGal_gal-bd"/>
    <property type="match status" value="1"/>
</dbReference>
<feature type="domain" description="Beta-galactosidase 1-like first all-beta" evidence="8">
    <location>
        <begin position="419"/>
        <end position="536"/>
    </location>
</feature>
<evidence type="ECO:0000256" key="3">
    <source>
        <dbReference type="ARBA" id="ARBA00023295"/>
    </source>
</evidence>
<evidence type="ECO:0000256" key="1">
    <source>
        <dbReference type="ARBA" id="ARBA00009809"/>
    </source>
</evidence>
<evidence type="ECO:0000313" key="11">
    <source>
        <dbReference type="Proteomes" id="UP001153737"/>
    </source>
</evidence>
<dbReference type="InterPro" id="IPR008979">
    <property type="entry name" value="Galactose-bd-like_sf"/>
</dbReference>
<dbReference type="Proteomes" id="UP001153737">
    <property type="component" value="Chromosome 12"/>
</dbReference>
<dbReference type="EC" id="3.2.1.23" evidence="5"/>
<reference evidence="10" key="2">
    <citation type="submission" date="2022-10" db="EMBL/GenBank/DDBJ databases">
        <authorList>
            <consortium name="ENA_rothamsted_submissions"/>
            <consortium name="culmorum"/>
            <person name="King R."/>
        </authorList>
    </citation>
    <scope>NUCLEOTIDE SEQUENCE</scope>
</reference>
<dbReference type="PIRSF" id="PIRSF006336">
    <property type="entry name" value="B-gal"/>
    <property type="match status" value="1"/>
</dbReference>
<evidence type="ECO:0000259" key="8">
    <source>
        <dbReference type="Pfam" id="PF21317"/>
    </source>
</evidence>